<dbReference type="RefSeq" id="WP_168975052.1">
    <property type="nucleotide sequence ID" value="NZ_CAMJCG010000047.1"/>
</dbReference>
<protein>
    <submittedName>
        <fullName evidence="1">Uncharacterized protein</fullName>
    </submittedName>
</protein>
<accession>A0A848CV83</accession>
<evidence type="ECO:0000313" key="2">
    <source>
        <dbReference type="Proteomes" id="UP000561326"/>
    </source>
</evidence>
<evidence type="ECO:0000313" key="1">
    <source>
        <dbReference type="EMBL" id="NME98329.1"/>
    </source>
</evidence>
<proteinExistence type="predicted"/>
<name>A0A848CV83_ANEAE</name>
<gene>
    <name evidence="1" type="ORF">HF838_08655</name>
</gene>
<dbReference type="EMBL" id="JABAGO010000012">
    <property type="protein sequence ID" value="NME98329.1"/>
    <property type="molecule type" value="Genomic_DNA"/>
</dbReference>
<reference evidence="1 2" key="1">
    <citation type="submission" date="2020-04" db="EMBL/GenBank/DDBJ databases">
        <authorList>
            <person name="Hitch T.C.A."/>
            <person name="Wylensek D."/>
            <person name="Clavel T."/>
        </authorList>
    </citation>
    <scope>NUCLEOTIDE SEQUENCE [LARGE SCALE GENOMIC DNA]</scope>
    <source>
        <strain evidence="1 2">WB01_D5_05</strain>
    </source>
</reference>
<dbReference type="Proteomes" id="UP000561326">
    <property type="component" value="Unassembled WGS sequence"/>
</dbReference>
<dbReference type="AlphaFoldDB" id="A0A848CV83"/>
<comment type="caution">
    <text evidence="1">The sequence shown here is derived from an EMBL/GenBank/DDBJ whole genome shotgun (WGS) entry which is preliminary data.</text>
</comment>
<sequence length="370" mass="42249">MRKMRLLLPIFFIFVGICCTGMSTFSLVGADSYATVVVKSTPAAENETRLKIIIRGLPSVVVRAKKTKVSMLPVTDRYLILSHKKREDTYVMDKEGGVFNPRTSEQLLIPKKWKSKLKAYGDMTAASHYGELLPWNEVKKDILNKSVLTVIDLETGLQFQAQRRAGKYHADVQPLTKSDTKIMKQIYNGKWSWKRKAILVEKDGRYYAASMQGMPHGGDGIPGNGFSGHFCIHFLDSLTHGSRNKDPEHHLMIYKAAGKLDTYFKSVTPHELVDSFIGAVNAREPHILSQCFLDLRHVRLLEMQKELPNIQVFRRVSKYTKKKDMTNVLTAEIPVEIRMERKGKRTETVKMVFHVGRNTKQSPWKIINIK</sequence>
<organism evidence="1 2">
    <name type="scientific">Aneurinibacillus aneurinilyticus</name>
    <name type="common">Bacillus aneurinolyticus</name>
    <dbReference type="NCBI Taxonomy" id="1391"/>
    <lineage>
        <taxon>Bacteria</taxon>
        <taxon>Bacillati</taxon>
        <taxon>Bacillota</taxon>
        <taxon>Bacilli</taxon>
        <taxon>Bacillales</taxon>
        <taxon>Paenibacillaceae</taxon>
        <taxon>Aneurinibacillus group</taxon>
        <taxon>Aneurinibacillus</taxon>
    </lineage>
</organism>